<reference evidence="1" key="1">
    <citation type="submission" date="2023-06" db="EMBL/GenBank/DDBJ databases">
        <title>Probiogenomic evaluation and L lactic producing Weizmannia coaggulans BKMTCR2-2 from tree bark.</title>
        <authorList>
            <person name="Mahittikon J."/>
            <person name="Tanasupawat S."/>
        </authorList>
    </citation>
    <scope>NUCLEOTIDE SEQUENCE</scope>
    <source>
        <strain evidence="1">BKMTCR2-2</strain>
    </source>
</reference>
<accession>A0AAW7CF97</accession>
<evidence type="ECO:0000313" key="1">
    <source>
        <dbReference type="EMBL" id="MDL5041908.1"/>
    </source>
</evidence>
<name>A0AAW7CF97_HEYCO</name>
<dbReference type="RefSeq" id="WP_285958569.1">
    <property type="nucleotide sequence ID" value="NZ_JASUZX010000002.1"/>
</dbReference>
<proteinExistence type="predicted"/>
<sequence length="127" mass="14160">MSYLGLDRKEPIRVDNADVIPLNVVVTTMPKPAELAGKIHGYSCVGANVKGTKGDKNVELFVYTIANHDEIYQKSGFQATVWQTGYVSSFSRQGLNIGYSKTLFLYTFGYHALLARCNFQKRCDISV</sequence>
<dbReference type="AlphaFoldDB" id="A0AAW7CF97"/>
<organism evidence="1 2">
    <name type="scientific">Heyndrickxia coagulans</name>
    <name type="common">Weizmannia coagulans</name>
    <dbReference type="NCBI Taxonomy" id="1398"/>
    <lineage>
        <taxon>Bacteria</taxon>
        <taxon>Bacillati</taxon>
        <taxon>Bacillota</taxon>
        <taxon>Bacilli</taxon>
        <taxon>Bacillales</taxon>
        <taxon>Bacillaceae</taxon>
        <taxon>Heyndrickxia</taxon>
    </lineage>
</organism>
<dbReference type="Proteomes" id="UP001223084">
    <property type="component" value="Unassembled WGS sequence"/>
</dbReference>
<dbReference type="Gene3D" id="3.30.360.10">
    <property type="entry name" value="Dihydrodipicolinate Reductase, domain 2"/>
    <property type="match status" value="1"/>
</dbReference>
<gene>
    <name evidence="1" type="ORF">QN341_12855</name>
</gene>
<comment type="caution">
    <text evidence="1">The sequence shown here is derived from an EMBL/GenBank/DDBJ whole genome shotgun (WGS) entry which is preliminary data.</text>
</comment>
<evidence type="ECO:0000313" key="2">
    <source>
        <dbReference type="Proteomes" id="UP001223084"/>
    </source>
</evidence>
<dbReference type="EMBL" id="JASUZX010000002">
    <property type="protein sequence ID" value="MDL5041908.1"/>
    <property type="molecule type" value="Genomic_DNA"/>
</dbReference>
<protein>
    <submittedName>
        <fullName evidence="1">Uncharacterized protein</fullName>
    </submittedName>
</protein>